<sequence length="180" mass="19927">MGLVGVRHRGRVRTAGTMASRIRDIATADADIHAALLALNNDHSRETSLLTAAAWHDLVSDAFLAGYIPPSSGFLIAFDERAGYENPNFAWFADRFPRFVYVDRIVVSAGQKGRALGRQMYEELFRRARTADRTVIGCEVNLEPPNPGSAAFHAKLGFEEAGQAHLSNRGKTVRYLVRRL</sequence>
<reference evidence="3" key="1">
    <citation type="submission" date="2023-07" db="EMBL/GenBank/DDBJ databases">
        <title>Genome sequencing of Purple Non-Sulfur Bacteria from various extreme environments.</title>
        <authorList>
            <person name="Mayer M."/>
        </authorList>
    </citation>
    <scope>NUCLEOTIDE SEQUENCE [LARGE SCALE GENOMIC DNA]</scope>
    <source>
        <strain evidence="3">DSM 17935</strain>
    </source>
</reference>
<dbReference type="InterPro" id="IPR000182">
    <property type="entry name" value="GNAT_dom"/>
</dbReference>
<dbReference type="RefSeq" id="WP_264600676.1">
    <property type="nucleotide sequence ID" value="NZ_JAOQNS010000003.1"/>
</dbReference>
<organism evidence="2 3">
    <name type="scientific">Rhodobium gokarnense</name>
    <dbReference type="NCBI Taxonomy" id="364296"/>
    <lineage>
        <taxon>Bacteria</taxon>
        <taxon>Pseudomonadati</taxon>
        <taxon>Pseudomonadota</taxon>
        <taxon>Alphaproteobacteria</taxon>
        <taxon>Hyphomicrobiales</taxon>
        <taxon>Rhodobiaceae</taxon>
        <taxon>Rhodobium</taxon>
    </lineage>
</organism>
<evidence type="ECO:0000259" key="1">
    <source>
        <dbReference type="PROSITE" id="PS51186"/>
    </source>
</evidence>
<dbReference type="Proteomes" id="UP001209755">
    <property type="component" value="Unassembled WGS sequence"/>
</dbReference>
<keyword evidence="3" id="KW-1185">Reference proteome</keyword>
<proteinExistence type="predicted"/>
<comment type="caution">
    <text evidence="2">The sequence shown here is derived from an EMBL/GenBank/DDBJ whole genome shotgun (WGS) entry which is preliminary data.</text>
</comment>
<dbReference type="EMBL" id="JAOQNS010000003">
    <property type="protein sequence ID" value="MCW2307023.1"/>
    <property type="molecule type" value="Genomic_DNA"/>
</dbReference>
<accession>A0ABT3H9G0</accession>
<protein>
    <submittedName>
        <fullName evidence="2">GNAT superfamily acetyltransferase</fullName>
    </submittedName>
</protein>
<dbReference type="Pfam" id="PF00583">
    <property type="entry name" value="Acetyltransf_1"/>
    <property type="match status" value="1"/>
</dbReference>
<dbReference type="Gene3D" id="3.40.630.30">
    <property type="match status" value="1"/>
</dbReference>
<dbReference type="PROSITE" id="PS51186">
    <property type="entry name" value="GNAT"/>
    <property type="match status" value="1"/>
</dbReference>
<gene>
    <name evidence="2" type="ORF">M2319_001345</name>
</gene>
<dbReference type="PIRSF" id="PIRSF028520">
    <property type="entry name" value="UCP028520"/>
    <property type="match status" value="1"/>
</dbReference>
<dbReference type="InterPro" id="IPR016890">
    <property type="entry name" value="UCP028520"/>
</dbReference>
<evidence type="ECO:0000313" key="2">
    <source>
        <dbReference type="EMBL" id="MCW2307023.1"/>
    </source>
</evidence>
<name>A0ABT3H9G0_9HYPH</name>
<dbReference type="SUPFAM" id="SSF55729">
    <property type="entry name" value="Acyl-CoA N-acyltransferases (Nat)"/>
    <property type="match status" value="1"/>
</dbReference>
<dbReference type="InterPro" id="IPR016181">
    <property type="entry name" value="Acyl_CoA_acyltransferase"/>
</dbReference>
<evidence type="ECO:0000313" key="3">
    <source>
        <dbReference type="Proteomes" id="UP001209755"/>
    </source>
</evidence>
<feature type="domain" description="N-acetyltransferase" evidence="1">
    <location>
        <begin position="20"/>
        <end position="180"/>
    </location>
</feature>